<dbReference type="SMART" id="SM00248">
    <property type="entry name" value="ANK"/>
    <property type="match status" value="3"/>
</dbReference>
<dbReference type="PROSITE" id="PS50297">
    <property type="entry name" value="ANK_REP_REGION"/>
    <property type="match status" value="1"/>
</dbReference>
<dbReference type="Gene3D" id="1.25.40.20">
    <property type="entry name" value="Ankyrin repeat-containing domain"/>
    <property type="match status" value="1"/>
</dbReference>
<feature type="compositionally biased region" description="Gly residues" evidence="4">
    <location>
        <begin position="391"/>
        <end position="401"/>
    </location>
</feature>
<evidence type="ECO:0000256" key="4">
    <source>
        <dbReference type="SAM" id="MobiDB-lite"/>
    </source>
</evidence>
<dbReference type="PANTHER" id="PTHR24171">
    <property type="entry name" value="ANKYRIN REPEAT DOMAIN-CONTAINING PROTEIN 39-RELATED"/>
    <property type="match status" value="1"/>
</dbReference>
<dbReference type="SUPFAM" id="SSF48403">
    <property type="entry name" value="Ankyrin repeat"/>
    <property type="match status" value="1"/>
</dbReference>
<feature type="compositionally biased region" description="Low complexity" evidence="4">
    <location>
        <begin position="1118"/>
        <end position="1134"/>
    </location>
</feature>
<keyword evidence="1" id="KW-0677">Repeat</keyword>
<feature type="compositionally biased region" description="Low complexity" evidence="4">
    <location>
        <begin position="297"/>
        <end position="337"/>
    </location>
</feature>
<feature type="compositionally biased region" description="Basic residues" evidence="4">
    <location>
        <begin position="1079"/>
        <end position="1089"/>
    </location>
</feature>
<evidence type="ECO:0000256" key="3">
    <source>
        <dbReference type="PROSITE-ProRule" id="PRU00023"/>
    </source>
</evidence>
<accession>A0A2K3CYE5</accession>
<dbReference type="InterPro" id="IPR036770">
    <property type="entry name" value="Ankyrin_rpt-contain_sf"/>
</dbReference>
<dbReference type="PROSITE" id="PS50088">
    <property type="entry name" value="ANK_REPEAT"/>
    <property type="match status" value="1"/>
</dbReference>
<feature type="compositionally biased region" description="Low complexity" evidence="4">
    <location>
        <begin position="1376"/>
        <end position="1403"/>
    </location>
</feature>
<dbReference type="KEGG" id="cre:CHLRE_14g627100v5"/>
<keyword evidence="2 3" id="KW-0040">ANK repeat</keyword>
<protein>
    <submittedName>
        <fullName evidence="5">Uncharacterized protein</fullName>
    </submittedName>
</protein>
<name>A0A2K3CYE5_CHLRE</name>
<evidence type="ECO:0000313" key="6">
    <source>
        <dbReference type="Proteomes" id="UP000006906"/>
    </source>
</evidence>
<feature type="region of interest" description="Disordered" evidence="4">
    <location>
        <begin position="154"/>
        <end position="173"/>
    </location>
</feature>
<evidence type="ECO:0000256" key="1">
    <source>
        <dbReference type="ARBA" id="ARBA00022737"/>
    </source>
</evidence>
<feature type="compositionally biased region" description="Low complexity" evidence="4">
    <location>
        <begin position="1204"/>
        <end position="1226"/>
    </location>
</feature>
<dbReference type="ExpressionAtlas" id="A0A2K3CYE5">
    <property type="expression patterns" value="baseline and differential"/>
</dbReference>
<feature type="region of interest" description="Disordered" evidence="4">
    <location>
        <begin position="1422"/>
        <end position="1460"/>
    </location>
</feature>
<dbReference type="GO" id="GO:0045944">
    <property type="term" value="P:positive regulation of transcription by RNA polymerase II"/>
    <property type="evidence" value="ECO:0000318"/>
    <property type="project" value="GO_Central"/>
</dbReference>
<feature type="region of interest" description="Disordered" evidence="4">
    <location>
        <begin position="1368"/>
        <end position="1408"/>
    </location>
</feature>
<dbReference type="Proteomes" id="UP000006906">
    <property type="component" value="Chromosome 14"/>
</dbReference>
<feature type="region of interest" description="Disordered" evidence="4">
    <location>
        <begin position="297"/>
        <end position="362"/>
    </location>
</feature>
<dbReference type="Pfam" id="PF12796">
    <property type="entry name" value="Ank_2"/>
    <property type="match status" value="1"/>
</dbReference>
<feature type="region of interest" description="Disordered" evidence="4">
    <location>
        <begin position="195"/>
        <end position="260"/>
    </location>
</feature>
<dbReference type="OrthoDB" id="426293at2759"/>
<dbReference type="PANTHER" id="PTHR24171:SF9">
    <property type="entry name" value="ANKYRIN REPEAT DOMAIN-CONTAINING PROTEIN 39"/>
    <property type="match status" value="1"/>
</dbReference>
<evidence type="ECO:0000313" key="5">
    <source>
        <dbReference type="EMBL" id="PNW73301.1"/>
    </source>
</evidence>
<feature type="region of interest" description="Disordered" evidence="4">
    <location>
        <begin position="1195"/>
        <end position="1226"/>
    </location>
</feature>
<dbReference type="EMBL" id="CM008975">
    <property type="protein sequence ID" value="PNW73301.1"/>
    <property type="molecule type" value="Genomic_DNA"/>
</dbReference>
<dbReference type="GeneID" id="5718387"/>
<dbReference type="Gramene" id="PNW73301">
    <property type="protein sequence ID" value="PNW73301"/>
    <property type="gene ID" value="CHLRE_14g627100v5"/>
</dbReference>
<feature type="repeat" description="ANK" evidence="3">
    <location>
        <begin position="1258"/>
        <end position="1290"/>
    </location>
</feature>
<feature type="region of interest" description="Disordered" evidence="4">
    <location>
        <begin position="1074"/>
        <end position="1134"/>
    </location>
</feature>
<feature type="compositionally biased region" description="Basic and acidic residues" evidence="4">
    <location>
        <begin position="11"/>
        <end position="23"/>
    </location>
</feature>
<feature type="region of interest" description="Disordered" evidence="4">
    <location>
        <begin position="389"/>
        <end position="418"/>
    </location>
</feature>
<dbReference type="InterPro" id="IPR002110">
    <property type="entry name" value="Ankyrin_rpt"/>
</dbReference>
<feature type="compositionally biased region" description="Gly residues" evidence="4">
    <location>
        <begin position="615"/>
        <end position="626"/>
    </location>
</feature>
<organism evidence="5 6">
    <name type="scientific">Chlamydomonas reinhardtii</name>
    <name type="common">Chlamydomonas smithii</name>
    <dbReference type="NCBI Taxonomy" id="3055"/>
    <lineage>
        <taxon>Eukaryota</taxon>
        <taxon>Viridiplantae</taxon>
        <taxon>Chlorophyta</taxon>
        <taxon>core chlorophytes</taxon>
        <taxon>Chlorophyceae</taxon>
        <taxon>CS clade</taxon>
        <taxon>Chlamydomonadales</taxon>
        <taxon>Chlamydomonadaceae</taxon>
        <taxon>Chlamydomonas</taxon>
    </lineage>
</organism>
<keyword evidence="6" id="KW-1185">Reference proteome</keyword>
<dbReference type="InParanoid" id="A0A2K3CYE5"/>
<feature type="compositionally biased region" description="Low complexity" evidence="4">
    <location>
        <begin position="50"/>
        <end position="64"/>
    </location>
</feature>
<dbReference type="RefSeq" id="XP_042916971.1">
    <property type="nucleotide sequence ID" value="XM_043070298.1"/>
</dbReference>
<dbReference type="GO" id="GO:0005634">
    <property type="term" value="C:nucleus"/>
    <property type="evidence" value="ECO:0000318"/>
    <property type="project" value="GO_Central"/>
</dbReference>
<sequence>MTPTQYVEEDGSAHCEELARHTDSSGAHCAPGALAIPGLSPVPFSDDTESASSSPEAAASPQAADEPRQHLLPQLAPFASDSTDTSTVAGGAAAACLTAPGGASFLDGAGPGCASPREAVVAATAAAAAHRARLFSAPPDPTAAAVRRARFSTAGASSANGSRPRHQHHAAAFTAASAADSHCYSRYSGAYDGPAPPAQPGSSGAGGAAAAAANGATGGGWASPQAAGSGATGMPVAPQRRRRSSWAEGTGGVFGPGGADIAGQHDAGGLEALSREALYAQFVAIRDAVLHRRANSVSTSAGAGVTAAAPGSRAAPGGSSSSSSSSSSTAAAGSLPSDPASGGGEPSSTAPEELGCGEDEGGARVYADTVDGEAPAMGLAEAALEAEEYGGDGAGAGGDGGSFMAQQRQHEQQQQQRPRALMIPDPCVEAPAGVAGEAATAQLEHPLAAPQPLSRASPAPSAGGGHGACGTGFNSPCGSAPAGGTGYNSRCGSVLGSCRTPDRDPRDPRDQRVVFDLQAYMRSPTPSAGGALRPFSPFQGAVAYASGALSPSAAASPGQHNALYVPGAGAGVGAGAGAGAAGRLAPPRPSGSAGSGTEEGEGEEGGAGLTASGEVDGGGRGSGGTNPGSIPATDSLFSLQPSGVQILAEGGASGQQGSGEQQPELLVKGEKAEVAAAPEAHMLVVQEELLAPECDADTGSRRATTEDTAPQSGEAACAAADPAHPPQLVAASADYMRALASAAQRTLLPLATSSGSFGAGGTLATAGGSRQLNSNLSIGRTHASANSFSTAAAAATAAGAAAPATGRSSPFAGAYTHLPLSGMPSHDVAGGAEGAAAAAAAAARKSPLAAPAAAAAVAAAVRKCLDKGIPFAVLPMKSFAAVVAAAEQHDCPLAFHILTSACTYFPGAGRHATSSGGAPLDGSAAFGAAGGGAAGSGIGGGGSGSGSGGGGLGALLGRRQPSAAVVAATAAVKKLLEDGEPLYVMSPCEYQRIVLAAQYGVRQLHDMVVAQPAVATAAAANAAAAAAAMASCSDTAAAAADAAAALAAVDAGLTSAPAAAARLALPMMAPPPLAAGSMGRRHGGGHRRGGSIGSEDSFTATVVRFQSGRDPLGGPGLDGSVSQSVSQSGGSAASCANPAAARVRALVQAAQHGNVARVAYLVDHGADVNATEIPQQPHSSSGPLTSTASAALHRPQLPAPLPTSSSARHAGGASHQLPPLPSLRTASAAPAPALAASSSPFAFTSTTAGGGAGGGGAGGRTALHYAAEAGSFGVVAALIEHGAFVGVRDGAGRTAYDLARRRGHDAVAQLLKDAADRRRDVVRSAAAGSRTGAAAAAAAAVAAVAAAAAAATSRPASPAFSVGGGGGGGGVRLSDSGTPGAGTPRSTAPAAAAGPQGPAAPGSVGVTASPSSVVICRSPGGASAGLGSAPATQRTHSLTCSASSPPHPHPHPRGAPARASPLGREVHSAAAAAAVAGGMAQQADTRAAATPVAEIAPASAAAPGAVTVTAMADQEEAGEVPAARLGKRRGAKRGLLGCFVCGAPQ</sequence>
<evidence type="ECO:0000256" key="2">
    <source>
        <dbReference type="ARBA" id="ARBA00023043"/>
    </source>
</evidence>
<dbReference type="GO" id="GO:0000976">
    <property type="term" value="F:transcription cis-regulatory region binding"/>
    <property type="evidence" value="ECO:0000318"/>
    <property type="project" value="GO_Central"/>
</dbReference>
<feature type="compositionally biased region" description="Gly residues" evidence="4">
    <location>
        <begin position="249"/>
        <end position="260"/>
    </location>
</feature>
<gene>
    <name evidence="5" type="ORF">CHLRE_14g627100v5</name>
</gene>
<proteinExistence type="predicted"/>
<feature type="region of interest" description="Disordered" evidence="4">
    <location>
        <begin position="1"/>
        <end position="67"/>
    </location>
</feature>
<reference evidence="5 6" key="1">
    <citation type="journal article" date="2007" name="Science">
        <title>The Chlamydomonas genome reveals the evolution of key animal and plant functions.</title>
        <authorList>
            <person name="Merchant S.S."/>
            <person name="Prochnik S.E."/>
            <person name="Vallon O."/>
            <person name="Harris E.H."/>
            <person name="Karpowicz S.J."/>
            <person name="Witman G.B."/>
            <person name="Terry A."/>
            <person name="Salamov A."/>
            <person name="Fritz-Laylin L.K."/>
            <person name="Marechal-Drouard L."/>
            <person name="Marshall W.F."/>
            <person name="Qu L.H."/>
            <person name="Nelson D.R."/>
            <person name="Sanderfoot A.A."/>
            <person name="Spalding M.H."/>
            <person name="Kapitonov V.V."/>
            <person name="Ren Q."/>
            <person name="Ferris P."/>
            <person name="Lindquist E."/>
            <person name="Shapiro H."/>
            <person name="Lucas S.M."/>
            <person name="Grimwood J."/>
            <person name="Schmutz J."/>
            <person name="Cardol P."/>
            <person name="Cerutti H."/>
            <person name="Chanfreau G."/>
            <person name="Chen C.L."/>
            <person name="Cognat V."/>
            <person name="Croft M.T."/>
            <person name="Dent R."/>
            <person name="Dutcher S."/>
            <person name="Fernandez E."/>
            <person name="Fukuzawa H."/>
            <person name="Gonzalez-Ballester D."/>
            <person name="Gonzalez-Halphen D."/>
            <person name="Hallmann A."/>
            <person name="Hanikenne M."/>
            <person name="Hippler M."/>
            <person name="Inwood W."/>
            <person name="Jabbari K."/>
            <person name="Kalanon M."/>
            <person name="Kuras R."/>
            <person name="Lefebvre P.A."/>
            <person name="Lemaire S.D."/>
            <person name="Lobanov A.V."/>
            <person name="Lohr M."/>
            <person name="Manuell A."/>
            <person name="Meier I."/>
            <person name="Mets L."/>
            <person name="Mittag M."/>
            <person name="Mittelmeier T."/>
            <person name="Moroney J.V."/>
            <person name="Moseley J."/>
            <person name="Napoli C."/>
            <person name="Nedelcu A.M."/>
            <person name="Niyogi K."/>
            <person name="Novoselov S.V."/>
            <person name="Paulsen I.T."/>
            <person name="Pazour G."/>
            <person name="Purton S."/>
            <person name="Ral J.P."/>
            <person name="Riano-Pachon D.M."/>
            <person name="Riekhof W."/>
            <person name="Rymarquis L."/>
            <person name="Schroda M."/>
            <person name="Stern D."/>
            <person name="Umen J."/>
            <person name="Willows R."/>
            <person name="Wilson N."/>
            <person name="Zimmer S.L."/>
            <person name="Allmer J."/>
            <person name="Balk J."/>
            <person name="Bisova K."/>
            <person name="Chen C.J."/>
            <person name="Elias M."/>
            <person name="Gendler K."/>
            <person name="Hauser C."/>
            <person name="Lamb M.R."/>
            <person name="Ledford H."/>
            <person name="Long J.C."/>
            <person name="Minagawa J."/>
            <person name="Page M.D."/>
            <person name="Pan J."/>
            <person name="Pootakham W."/>
            <person name="Roje S."/>
            <person name="Rose A."/>
            <person name="Stahlberg E."/>
            <person name="Terauchi A.M."/>
            <person name="Yang P."/>
            <person name="Ball S."/>
            <person name="Bowler C."/>
            <person name="Dieckmann C.L."/>
            <person name="Gladyshev V.N."/>
            <person name="Green P."/>
            <person name="Jorgensen R."/>
            <person name="Mayfield S."/>
            <person name="Mueller-Roeber B."/>
            <person name="Rajamani S."/>
            <person name="Sayre R.T."/>
            <person name="Brokstein P."/>
            <person name="Dubchak I."/>
            <person name="Goodstein D."/>
            <person name="Hornick L."/>
            <person name="Huang Y.W."/>
            <person name="Jhaveri J."/>
            <person name="Luo Y."/>
            <person name="Martinez D."/>
            <person name="Ngau W.C."/>
            <person name="Otillar B."/>
            <person name="Poliakov A."/>
            <person name="Porter A."/>
            <person name="Szajkowski L."/>
            <person name="Werner G."/>
            <person name="Zhou K."/>
            <person name="Grigoriev I.V."/>
            <person name="Rokhsar D.S."/>
            <person name="Grossman A.R."/>
        </authorList>
    </citation>
    <scope>NUCLEOTIDE SEQUENCE [LARGE SCALE GENOMIC DNA]</scope>
    <source>
        <strain evidence="6">CC-503</strain>
    </source>
</reference>
<feature type="compositionally biased region" description="Low complexity" evidence="4">
    <location>
        <begin position="1422"/>
        <end position="1431"/>
    </location>
</feature>
<feature type="region of interest" description="Disordered" evidence="4">
    <location>
        <begin position="575"/>
        <end position="636"/>
    </location>
</feature>